<evidence type="ECO:0000256" key="6">
    <source>
        <dbReference type="ARBA" id="ARBA00023125"/>
    </source>
</evidence>
<keyword evidence="6" id="KW-0238">DNA-binding</keyword>
<dbReference type="SMART" id="SM00448">
    <property type="entry name" value="REC"/>
    <property type="match status" value="1"/>
</dbReference>
<reference evidence="10" key="1">
    <citation type="submission" date="2019-08" db="EMBL/GenBank/DDBJ databases">
        <authorList>
            <person name="Kucharzyk K."/>
            <person name="Murdoch R.W."/>
            <person name="Higgins S."/>
            <person name="Loffler F."/>
        </authorList>
    </citation>
    <scope>NUCLEOTIDE SEQUENCE</scope>
</reference>
<dbReference type="GO" id="GO:0005829">
    <property type="term" value="C:cytosol"/>
    <property type="evidence" value="ECO:0007669"/>
    <property type="project" value="TreeGrafter"/>
</dbReference>
<keyword evidence="2" id="KW-0963">Cytoplasm</keyword>
<evidence type="ECO:0000256" key="4">
    <source>
        <dbReference type="ARBA" id="ARBA00023012"/>
    </source>
</evidence>
<dbReference type="GO" id="GO:0042802">
    <property type="term" value="F:identical protein binding"/>
    <property type="evidence" value="ECO:0007669"/>
    <property type="project" value="UniProtKB-ARBA"/>
</dbReference>
<evidence type="ECO:0000256" key="1">
    <source>
        <dbReference type="ARBA" id="ARBA00004496"/>
    </source>
</evidence>
<dbReference type="GO" id="GO:0032993">
    <property type="term" value="C:protein-DNA complex"/>
    <property type="evidence" value="ECO:0007669"/>
    <property type="project" value="TreeGrafter"/>
</dbReference>
<evidence type="ECO:0000259" key="8">
    <source>
        <dbReference type="PROSITE" id="PS50110"/>
    </source>
</evidence>
<name>A0A644WVF1_9ZZZZ</name>
<dbReference type="Pfam" id="PF00486">
    <property type="entry name" value="Trans_reg_C"/>
    <property type="match status" value="1"/>
</dbReference>
<dbReference type="InterPro" id="IPR039420">
    <property type="entry name" value="WalR-like"/>
</dbReference>
<dbReference type="PROSITE" id="PS50110">
    <property type="entry name" value="RESPONSE_REGULATORY"/>
    <property type="match status" value="1"/>
</dbReference>
<dbReference type="Pfam" id="PF00072">
    <property type="entry name" value="Response_reg"/>
    <property type="match status" value="1"/>
</dbReference>
<protein>
    <submittedName>
        <fullName evidence="10">KDP operon transcriptional regulatory protein KdpE</fullName>
    </submittedName>
</protein>
<gene>
    <name evidence="10" type="primary">kdpE_11</name>
    <name evidence="10" type="ORF">SDC9_54090</name>
</gene>
<sequence>MNIREKVLVVEDEKSISRFISAILDNNGYESVQARTGTEALSMISSHCPDLVILDLGLPDMDGLDILQNLRSWSSLPVVVVSARDHEQDKVAALDLGADDYLTKPFGTAELLARVRAAIRHTRTTSANDGVAREGTYTVGRLTIDYNKHQVLVDGENAKLTLSEFRIVALLGKYAGKVLTYDFIIKELWGPRAGDDNQILRVNMANIRRKVEKNPAEPEYFFTEVGVGYRLAEGN</sequence>
<evidence type="ECO:0000256" key="2">
    <source>
        <dbReference type="ARBA" id="ARBA00022490"/>
    </source>
</evidence>
<proteinExistence type="predicted"/>
<dbReference type="InterPro" id="IPR001789">
    <property type="entry name" value="Sig_transdc_resp-reg_receiver"/>
</dbReference>
<dbReference type="PANTHER" id="PTHR48111">
    <property type="entry name" value="REGULATOR OF RPOS"/>
    <property type="match status" value="1"/>
</dbReference>
<evidence type="ECO:0000259" key="9">
    <source>
        <dbReference type="PROSITE" id="PS51755"/>
    </source>
</evidence>
<dbReference type="SMART" id="SM00862">
    <property type="entry name" value="Trans_reg_C"/>
    <property type="match status" value="1"/>
</dbReference>
<keyword evidence="7" id="KW-0804">Transcription</keyword>
<dbReference type="GO" id="GO:0045893">
    <property type="term" value="P:positive regulation of DNA-templated transcription"/>
    <property type="evidence" value="ECO:0007669"/>
    <property type="project" value="UniProtKB-ARBA"/>
</dbReference>
<evidence type="ECO:0000256" key="7">
    <source>
        <dbReference type="ARBA" id="ARBA00023163"/>
    </source>
</evidence>
<dbReference type="GO" id="GO:0000976">
    <property type="term" value="F:transcription cis-regulatory region binding"/>
    <property type="evidence" value="ECO:0007669"/>
    <property type="project" value="TreeGrafter"/>
</dbReference>
<dbReference type="Gene3D" id="6.10.250.690">
    <property type="match status" value="1"/>
</dbReference>
<organism evidence="10">
    <name type="scientific">bioreactor metagenome</name>
    <dbReference type="NCBI Taxonomy" id="1076179"/>
    <lineage>
        <taxon>unclassified sequences</taxon>
        <taxon>metagenomes</taxon>
        <taxon>ecological metagenomes</taxon>
    </lineage>
</organism>
<evidence type="ECO:0000256" key="3">
    <source>
        <dbReference type="ARBA" id="ARBA00022553"/>
    </source>
</evidence>
<comment type="subcellular location">
    <subcellularLocation>
        <location evidence="1">Cytoplasm</location>
    </subcellularLocation>
</comment>
<keyword evidence="3" id="KW-0597">Phosphoprotein</keyword>
<dbReference type="PANTHER" id="PTHR48111:SF50">
    <property type="entry name" value="KDP OPERON TRANSCRIPTIONAL REGULATORY PROTEIN KDPE"/>
    <property type="match status" value="1"/>
</dbReference>
<keyword evidence="5" id="KW-0805">Transcription regulation</keyword>
<dbReference type="GO" id="GO:0000156">
    <property type="term" value="F:phosphorelay response regulator activity"/>
    <property type="evidence" value="ECO:0007669"/>
    <property type="project" value="TreeGrafter"/>
</dbReference>
<evidence type="ECO:0000256" key="5">
    <source>
        <dbReference type="ARBA" id="ARBA00023015"/>
    </source>
</evidence>
<dbReference type="EMBL" id="VSSQ01001375">
    <property type="protein sequence ID" value="MPM07782.1"/>
    <property type="molecule type" value="Genomic_DNA"/>
</dbReference>
<feature type="domain" description="Response regulatory" evidence="8">
    <location>
        <begin position="6"/>
        <end position="119"/>
    </location>
</feature>
<feature type="domain" description="OmpR/PhoB-type" evidence="9">
    <location>
        <begin position="134"/>
        <end position="233"/>
    </location>
</feature>
<dbReference type="InterPro" id="IPR011006">
    <property type="entry name" value="CheY-like_superfamily"/>
</dbReference>
<dbReference type="CDD" id="cd17620">
    <property type="entry name" value="REC_OmpR_KdpE-like"/>
    <property type="match status" value="1"/>
</dbReference>
<comment type="caution">
    <text evidence="10">The sequence shown here is derived from an EMBL/GenBank/DDBJ whole genome shotgun (WGS) entry which is preliminary data.</text>
</comment>
<dbReference type="SUPFAM" id="SSF52172">
    <property type="entry name" value="CheY-like"/>
    <property type="match status" value="1"/>
</dbReference>
<dbReference type="Gene3D" id="1.10.10.10">
    <property type="entry name" value="Winged helix-like DNA-binding domain superfamily/Winged helix DNA-binding domain"/>
    <property type="match status" value="1"/>
</dbReference>
<dbReference type="InterPro" id="IPR036388">
    <property type="entry name" value="WH-like_DNA-bd_sf"/>
</dbReference>
<dbReference type="FunFam" id="3.40.50.2300:FF:000021">
    <property type="entry name" value="Two-component system response regulator KdpE"/>
    <property type="match status" value="1"/>
</dbReference>
<dbReference type="PROSITE" id="PS51755">
    <property type="entry name" value="OMPR_PHOB"/>
    <property type="match status" value="1"/>
</dbReference>
<dbReference type="AlphaFoldDB" id="A0A644WVF1"/>
<dbReference type="Gene3D" id="3.40.50.2300">
    <property type="match status" value="1"/>
</dbReference>
<dbReference type="CDD" id="cd00383">
    <property type="entry name" value="trans_reg_C"/>
    <property type="match status" value="1"/>
</dbReference>
<evidence type="ECO:0000313" key="10">
    <source>
        <dbReference type="EMBL" id="MPM07782.1"/>
    </source>
</evidence>
<keyword evidence="4" id="KW-0902">Two-component regulatory system</keyword>
<dbReference type="InterPro" id="IPR001867">
    <property type="entry name" value="OmpR/PhoB-type_DNA-bd"/>
</dbReference>
<accession>A0A644WVF1</accession>